<sequence length="313" mass="34432">MTKHVPNPLPDLPRPTKAYHKTAYPYISPDRPELSVSGKTLFITGGAGGVGRNICRAFAQAGIERIVIIGRTLTSLNEVKSELESAHPSTEIAVHAIDVTDVAALQSVVRETGKIDIVVSAAAICHPGTPTSTVEPATLSDILQTNTVGPFQVISEILHHRAIQGWNHELKVIYISTALSHIHVNHLSGYAASKAAMNLLLVHLNMQWNDRGVSLFAIHPGLIYTSMTGKVFPADSPIWEDGNLSASFCVWLCHPEAAFLSGKMLWAQWDVQELLAQKEWIEKYPWHLEPGLCLPTTERPSQDFFTVDNRLKN</sequence>
<dbReference type="EMBL" id="ML991781">
    <property type="protein sequence ID" value="KAF2237160.1"/>
    <property type="molecule type" value="Genomic_DNA"/>
</dbReference>
<evidence type="ECO:0000256" key="2">
    <source>
        <dbReference type="ARBA" id="ARBA00023002"/>
    </source>
</evidence>
<dbReference type="OrthoDB" id="1933717at2759"/>
<gene>
    <name evidence="3" type="ORF">EV356DRAFT_530281</name>
</gene>
<keyword evidence="2" id="KW-0560">Oxidoreductase</keyword>
<name>A0A6A6HI68_VIRVR</name>
<dbReference type="Gene3D" id="3.40.50.720">
    <property type="entry name" value="NAD(P)-binding Rossmann-like Domain"/>
    <property type="match status" value="1"/>
</dbReference>
<dbReference type="Pfam" id="PF00106">
    <property type="entry name" value="adh_short"/>
    <property type="match status" value="1"/>
</dbReference>
<dbReference type="AlphaFoldDB" id="A0A6A6HI68"/>
<dbReference type="GO" id="GO:0016020">
    <property type="term" value="C:membrane"/>
    <property type="evidence" value="ECO:0007669"/>
    <property type="project" value="TreeGrafter"/>
</dbReference>
<organism evidence="3 4">
    <name type="scientific">Viridothelium virens</name>
    <name type="common">Speckled blister lichen</name>
    <name type="synonym">Trypethelium virens</name>
    <dbReference type="NCBI Taxonomy" id="1048519"/>
    <lineage>
        <taxon>Eukaryota</taxon>
        <taxon>Fungi</taxon>
        <taxon>Dikarya</taxon>
        <taxon>Ascomycota</taxon>
        <taxon>Pezizomycotina</taxon>
        <taxon>Dothideomycetes</taxon>
        <taxon>Dothideomycetes incertae sedis</taxon>
        <taxon>Trypetheliales</taxon>
        <taxon>Trypetheliaceae</taxon>
        <taxon>Viridothelium</taxon>
    </lineage>
</organism>
<dbReference type="CDD" id="cd05233">
    <property type="entry name" value="SDR_c"/>
    <property type="match status" value="1"/>
</dbReference>
<accession>A0A6A6HI68</accession>
<reference evidence="3" key="1">
    <citation type="journal article" date="2020" name="Stud. Mycol.">
        <title>101 Dothideomycetes genomes: a test case for predicting lifestyles and emergence of pathogens.</title>
        <authorList>
            <person name="Haridas S."/>
            <person name="Albert R."/>
            <person name="Binder M."/>
            <person name="Bloem J."/>
            <person name="Labutti K."/>
            <person name="Salamov A."/>
            <person name="Andreopoulos B."/>
            <person name="Baker S."/>
            <person name="Barry K."/>
            <person name="Bills G."/>
            <person name="Bluhm B."/>
            <person name="Cannon C."/>
            <person name="Castanera R."/>
            <person name="Culley D."/>
            <person name="Daum C."/>
            <person name="Ezra D."/>
            <person name="Gonzalez J."/>
            <person name="Henrissat B."/>
            <person name="Kuo A."/>
            <person name="Liang C."/>
            <person name="Lipzen A."/>
            <person name="Lutzoni F."/>
            <person name="Magnuson J."/>
            <person name="Mondo S."/>
            <person name="Nolan M."/>
            <person name="Ohm R."/>
            <person name="Pangilinan J."/>
            <person name="Park H.-J."/>
            <person name="Ramirez L."/>
            <person name="Alfaro M."/>
            <person name="Sun H."/>
            <person name="Tritt A."/>
            <person name="Yoshinaga Y."/>
            <person name="Zwiers L.-H."/>
            <person name="Turgeon B."/>
            <person name="Goodwin S."/>
            <person name="Spatafora J."/>
            <person name="Crous P."/>
            <person name="Grigoriev I."/>
        </authorList>
    </citation>
    <scope>NUCLEOTIDE SEQUENCE</scope>
    <source>
        <strain evidence="3">Tuck. ex Michener</strain>
    </source>
</reference>
<evidence type="ECO:0000256" key="1">
    <source>
        <dbReference type="ARBA" id="ARBA00006484"/>
    </source>
</evidence>
<dbReference type="InterPro" id="IPR002347">
    <property type="entry name" value="SDR_fam"/>
</dbReference>
<keyword evidence="4" id="KW-1185">Reference proteome</keyword>
<dbReference type="Proteomes" id="UP000800092">
    <property type="component" value="Unassembled WGS sequence"/>
</dbReference>
<comment type="similarity">
    <text evidence="1">Belongs to the short-chain dehydrogenases/reductases (SDR) family.</text>
</comment>
<proteinExistence type="inferred from homology"/>
<protein>
    <submittedName>
        <fullName evidence="3">NAD(P)-binding protein</fullName>
    </submittedName>
</protein>
<dbReference type="PRINTS" id="PR00081">
    <property type="entry name" value="GDHRDH"/>
</dbReference>
<evidence type="ECO:0000313" key="3">
    <source>
        <dbReference type="EMBL" id="KAF2237160.1"/>
    </source>
</evidence>
<dbReference type="SUPFAM" id="SSF51735">
    <property type="entry name" value="NAD(P)-binding Rossmann-fold domains"/>
    <property type="match status" value="1"/>
</dbReference>
<dbReference type="PANTHER" id="PTHR44196:SF1">
    <property type="entry name" value="DEHYDROGENASE_REDUCTASE SDR FAMILY MEMBER 7B"/>
    <property type="match status" value="1"/>
</dbReference>
<dbReference type="GO" id="GO:0016491">
    <property type="term" value="F:oxidoreductase activity"/>
    <property type="evidence" value="ECO:0007669"/>
    <property type="project" value="UniProtKB-KW"/>
</dbReference>
<dbReference type="PANTHER" id="PTHR44196">
    <property type="entry name" value="DEHYDROGENASE/REDUCTASE SDR FAMILY MEMBER 7B"/>
    <property type="match status" value="1"/>
</dbReference>
<dbReference type="InterPro" id="IPR036291">
    <property type="entry name" value="NAD(P)-bd_dom_sf"/>
</dbReference>
<evidence type="ECO:0000313" key="4">
    <source>
        <dbReference type="Proteomes" id="UP000800092"/>
    </source>
</evidence>